<dbReference type="GO" id="GO:0022625">
    <property type="term" value="C:cytosolic large ribosomal subunit"/>
    <property type="evidence" value="ECO:0007669"/>
    <property type="project" value="TreeGrafter"/>
</dbReference>
<reference evidence="6" key="1">
    <citation type="submission" date="2023-03" db="EMBL/GenBank/DDBJ databases">
        <title>Chromosome-scale reference genome and RAD-based genetic map of yellow starthistle (Centaurea solstitialis) reveal putative structural variation and QTLs associated with invader traits.</title>
        <authorList>
            <person name="Reatini B."/>
            <person name="Cang F.A."/>
            <person name="Jiang Q."/>
            <person name="Mckibben M.T.W."/>
            <person name="Barker M.S."/>
            <person name="Rieseberg L.H."/>
            <person name="Dlugosch K.M."/>
        </authorList>
    </citation>
    <scope>NUCLEOTIDE SEQUENCE</scope>
    <source>
        <strain evidence="6">CAN-66</strain>
        <tissue evidence="6">Leaf</tissue>
    </source>
</reference>
<feature type="domain" description="Large ribosomal subunit protein uL30 N-terminal eukaryotes" evidence="5">
    <location>
        <begin position="24"/>
        <end position="85"/>
    </location>
</feature>
<dbReference type="Gene3D" id="3.30.1390.20">
    <property type="entry name" value="Ribosomal protein L30, ferredoxin-like fold domain"/>
    <property type="match status" value="1"/>
</dbReference>
<evidence type="ECO:0000259" key="5">
    <source>
        <dbReference type="Pfam" id="PF08079"/>
    </source>
</evidence>
<evidence type="ECO:0000256" key="1">
    <source>
        <dbReference type="ARBA" id="ARBA00007594"/>
    </source>
</evidence>
<dbReference type="InterPro" id="IPR016082">
    <property type="entry name" value="Ribosomal_uL30_ferredoxin-like"/>
</dbReference>
<keyword evidence="2" id="KW-0689">Ribosomal protein</keyword>
<dbReference type="CDD" id="cd01657">
    <property type="entry name" value="Ribosomal_L7_archeal_euk"/>
    <property type="match status" value="1"/>
</dbReference>
<dbReference type="InterPro" id="IPR039699">
    <property type="entry name" value="Ribosomal_uL30"/>
</dbReference>
<comment type="caution">
    <text evidence="6">The sequence shown here is derived from an EMBL/GenBank/DDBJ whole genome shotgun (WGS) entry which is preliminary data.</text>
</comment>
<sequence length="308" mass="35579">MDSLGSFDIEASMGDEEVKPLNYVSEIVLKKRKSNEDWANRRKEQLEQRVKKSKRDNFVIKKPEQFIREYRDKESDLIKMKHRGKRPIKASMFPQSKLLFVIRIQGFVTNYDICEIVVLVFSLLLTSRVLFSSSKSDMHPQTRKLLYSLRLRRMFSGVFVKANERILEILQKVEPYVTYGVGFKGTPKKRKTEEHPRSPSAGLYPNLKSVNELIYKKGLAKVNKQIFPLTDNNIIEQALSEHGIICIEDIVKEIANVGPHFKDVCNFLCPFSLNKPEKALQGKKRPFRDGGDSGNRDDQINELIAKMN</sequence>
<name>A0AA38W499_9ASTR</name>
<dbReference type="GO" id="GO:0000463">
    <property type="term" value="P:maturation of LSU-rRNA from tricistronic rRNA transcript (SSU-rRNA, 5.8S rRNA, LSU-rRNA)"/>
    <property type="evidence" value="ECO:0007669"/>
    <property type="project" value="TreeGrafter"/>
</dbReference>
<dbReference type="GO" id="GO:0003735">
    <property type="term" value="F:structural constituent of ribosome"/>
    <property type="evidence" value="ECO:0007669"/>
    <property type="project" value="TreeGrafter"/>
</dbReference>
<dbReference type="Proteomes" id="UP001172457">
    <property type="component" value="Chromosome 6"/>
</dbReference>
<dbReference type="Pfam" id="PF00327">
    <property type="entry name" value="Ribosomal_L30"/>
    <property type="match status" value="1"/>
</dbReference>
<evidence type="ECO:0000259" key="4">
    <source>
        <dbReference type="Pfam" id="PF00327"/>
    </source>
</evidence>
<comment type="similarity">
    <text evidence="1">Belongs to the universal ribosomal protein uL30 family.</text>
</comment>
<accession>A0AA38W499</accession>
<dbReference type="Pfam" id="PF08079">
    <property type="entry name" value="Ribosomal_L30_N"/>
    <property type="match status" value="1"/>
</dbReference>
<organism evidence="6 7">
    <name type="scientific">Centaurea solstitialis</name>
    <name type="common">yellow star-thistle</name>
    <dbReference type="NCBI Taxonomy" id="347529"/>
    <lineage>
        <taxon>Eukaryota</taxon>
        <taxon>Viridiplantae</taxon>
        <taxon>Streptophyta</taxon>
        <taxon>Embryophyta</taxon>
        <taxon>Tracheophyta</taxon>
        <taxon>Spermatophyta</taxon>
        <taxon>Magnoliopsida</taxon>
        <taxon>eudicotyledons</taxon>
        <taxon>Gunneridae</taxon>
        <taxon>Pentapetalae</taxon>
        <taxon>asterids</taxon>
        <taxon>campanulids</taxon>
        <taxon>Asterales</taxon>
        <taxon>Asteraceae</taxon>
        <taxon>Carduoideae</taxon>
        <taxon>Cardueae</taxon>
        <taxon>Centaureinae</taxon>
        <taxon>Centaurea</taxon>
    </lineage>
</organism>
<protein>
    <recommendedName>
        <fullName evidence="8">Ribosomal protein L30 ferredoxin-like fold domain-containing protein</fullName>
    </recommendedName>
</protein>
<evidence type="ECO:0000256" key="3">
    <source>
        <dbReference type="ARBA" id="ARBA00023274"/>
    </source>
</evidence>
<dbReference type="FunFam" id="3.30.1390.20:FF:000004">
    <property type="entry name" value="60S ribosomal protein L7"/>
    <property type="match status" value="1"/>
</dbReference>
<keyword evidence="7" id="KW-1185">Reference proteome</keyword>
<feature type="domain" description="Large ribosomal subunit protein uL30-like ferredoxin-like fold" evidence="4">
    <location>
        <begin position="134"/>
        <end position="177"/>
    </location>
</feature>
<gene>
    <name evidence="6" type="ORF">OSB04_025754</name>
</gene>
<proteinExistence type="inferred from homology"/>
<evidence type="ECO:0000313" key="7">
    <source>
        <dbReference type="Proteomes" id="UP001172457"/>
    </source>
</evidence>
<keyword evidence="3" id="KW-0687">Ribonucleoprotein</keyword>
<dbReference type="AlphaFoldDB" id="A0AA38W499"/>
<dbReference type="GO" id="GO:0003723">
    <property type="term" value="F:RNA binding"/>
    <property type="evidence" value="ECO:0007669"/>
    <property type="project" value="TreeGrafter"/>
</dbReference>
<dbReference type="SUPFAM" id="SSF55129">
    <property type="entry name" value="Ribosomal protein L30p/L7e"/>
    <property type="match status" value="2"/>
</dbReference>
<dbReference type="InterPro" id="IPR036919">
    <property type="entry name" value="Ribo_uL30_ferredoxin-like_sf"/>
</dbReference>
<dbReference type="EMBL" id="JARYMX010000006">
    <property type="protein sequence ID" value="KAJ9546047.1"/>
    <property type="molecule type" value="Genomic_DNA"/>
</dbReference>
<dbReference type="InterPro" id="IPR035808">
    <property type="entry name" value="Ribosomal_uL30_euk_arc"/>
</dbReference>
<evidence type="ECO:0000313" key="6">
    <source>
        <dbReference type="EMBL" id="KAJ9546047.1"/>
    </source>
</evidence>
<dbReference type="PANTHER" id="PTHR11524:SF36">
    <property type="entry name" value="LARGE RIBOSOMAL SUBUNIT PROTEIN UL30Z"/>
    <property type="match status" value="1"/>
</dbReference>
<evidence type="ECO:0008006" key="8">
    <source>
        <dbReference type="Google" id="ProtNLM"/>
    </source>
</evidence>
<evidence type="ECO:0000256" key="2">
    <source>
        <dbReference type="ARBA" id="ARBA00022980"/>
    </source>
</evidence>
<dbReference type="InterPro" id="IPR012988">
    <property type="entry name" value="Ribosomal_uL30_N_euk"/>
</dbReference>
<dbReference type="PANTHER" id="PTHR11524">
    <property type="entry name" value="60S RIBOSOMAL PROTEIN L7"/>
    <property type="match status" value="1"/>
</dbReference>